<evidence type="ECO:0000256" key="3">
    <source>
        <dbReference type="ARBA" id="ARBA00023163"/>
    </source>
</evidence>
<evidence type="ECO:0000313" key="6">
    <source>
        <dbReference type="Proteomes" id="UP000308530"/>
    </source>
</evidence>
<evidence type="ECO:0000259" key="4">
    <source>
        <dbReference type="PROSITE" id="PS50043"/>
    </source>
</evidence>
<dbReference type="PRINTS" id="PR00038">
    <property type="entry name" value="HTHLUXR"/>
</dbReference>
<proteinExistence type="predicted"/>
<dbReference type="EMBL" id="CP058350">
    <property type="protein sequence ID" value="QLF70718.1"/>
    <property type="molecule type" value="Genomic_DNA"/>
</dbReference>
<keyword evidence="2" id="KW-0238">DNA-binding</keyword>
<organism evidence="5 6">
    <name type="scientific">Peteryoungia desertarenae</name>
    <dbReference type="NCBI Taxonomy" id="1813451"/>
    <lineage>
        <taxon>Bacteria</taxon>
        <taxon>Pseudomonadati</taxon>
        <taxon>Pseudomonadota</taxon>
        <taxon>Alphaproteobacteria</taxon>
        <taxon>Hyphomicrobiales</taxon>
        <taxon>Rhizobiaceae</taxon>
        <taxon>Peteryoungia</taxon>
    </lineage>
</organism>
<feature type="domain" description="HTH luxR-type" evidence="4">
    <location>
        <begin position="175"/>
        <end position="240"/>
    </location>
</feature>
<dbReference type="PANTHER" id="PTHR44688">
    <property type="entry name" value="DNA-BINDING TRANSCRIPTIONAL ACTIVATOR DEVR_DOSR"/>
    <property type="match status" value="1"/>
</dbReference>
<dbReference type="InterPro" id="IPR036693">
    <property type="entry name" value="TF_LuxR_autoind-bd_dom_sf"/>
</dbReference>
<protein>
    <submittedName>
        <fullName evidence="5">Autoinducer binding domain-containing protein</fullName>
    </submittedName>
</protein>
<dbReference type="InterPro" id="IPR016032">
    <property type="entry name" value="Sig_transdc_resp-reg_C-effctor"/>
</dbReference>
<dbReference type="CDD" id="cd06170">
    <property type="entry name" value="LuxR_C_like"/>
    <property type="match status" value="1"/>
</dbReference>
<dbReference type="RefSeq" id="WP_138286272.1">
    <property type="nucleotide sequence ID" value="NZ_CP058350.1"/>
</dbReference>
<dbReference type="Gene3D" id="3.30.450.80">
    <property type="entry name" value="Transcription factor LuxR-like, autoinducer-binding domain"/>
    <property type="match status" value="1"/>
</dbReference>
<dbReference type="SMART" id="SM00421">
    <property type="entry name" value="HTH_LUXR"/>
    <property type="match status" value="1"/>
</dbReference>
<dbReference type="PROSITE" id="PS50043">
    <property type="entry name" value="HTH_LUXR_2"/>
    <property type="match status" value="1"/>
</dbReference>
<dbReference type="InterPro" id="IPR036388">
    <property type="entry name" value="WH-like_DNA-bd_sf"/>
</dbReference>
<reference evidence="5 6" key="1">
    <citation type="submission" date="2020-06" db="EMBL/GenBank/DDBJ databases">
        <title>Genome sequence of Rhizobium sp strain ADMK78.</title>
        <authorList>
            <person name="Rahi P."/>
        </authorList>
    </citation>
    <scope>NUCLEOTIDE SEQUENCE [LARGE SCALE GENOMIC DNA]</scope>
    <source>
        <strain evidence="5 6">ADMK78</strain>
    </source>
</reference>
<dbReference type="InterPro" id="IPR005143">
    <property type="entry name" value="TF_LuxR_autoind-bd_dom"/>
</dbReference>
<dbReference type="SUPFAM" id="SSF75516">
    <property type="entry name" value="Pheromone-binding domain of LuxR-like quorum-sensing transcription factors"/>
    <property type="match status" value="1"/>
</dbReference>
<keyword evidence="6" id="KW-1185">Reference proteome</keyword>
<dbReference type="SUPFAM" id="SSF46894">
    <property type="entry name" value="C-terminal effector domain of the bipartite response regulators"/>
    <property type="match status" value="1"/>
</dbReference>
<dbReference type="InterPro" id="IPR000792">
    <property type="entry name" value="Tscrpt_reg_LuxR_C"/>
</dbReference>
<dbReference type="Gene3D" id="1.10.10.10">
    <property type="entry name" value="Winged helix-like DNA-binding domain superfamily/Winged helix DNA-binding domain"/>
    <property type="match status" value="1"/>
</dbReference>
<evidence type="ECO:0000256" key="2">
    <source>
        <dbReference type="ARBA" id="ARBA00023125"/>
    </source>
</evidence>
<keyword evidence="3" id="KW-0804">Transcription</keyword>
<dbReference type="PANTHER" id="PTHR44688:SF16">
    <property type="entry name" value="DNA-BINDING TRANSCRIPTIONAL ACTIVATOR DEVR_DOSR"/>
    <property type="match status" value="1"/>
</dbReference>
<dbReference type="Pfam" id="PF03472">
    <property type="entry name" value="Autoind_bind"/>
    <property type="match status" value="1"/>
</dbReference>
<keyword evidence="1" id="KW-0805">Transcription regulation</keyword>
<evidence type="ECO:0000256" key="1">
    <source>
        <dbReference type="ARBA" id="ARBA00023015"/>
    </source>
</evidence>
<accession>A0ABX6QQ38</accession>
<dbReference type="Proteomes" id="UP000308530">
    <property type="component" value="Chromosome"/>
</dbReference>
<dbReference type="Pfam" id="PF00196">
    <property type="entry name" value="GerE"/>
    <property type="match status" value="1"/>
</dbReference>
<name>A0ABX6QQ38_9HYPH</name>
<evidence type="ECO:0000313" key="5">
    <source>
        <dbReference type="EMBL" id="QLF70718.1"/>
    </source>
</evidence>
<sequence length="258" mass="29405">MTDVGGYFELIDWLNEDPPPSPQAFLNRVKQAYRLNHCLYLDASVKGGHITVQSLHHTLPPRLEDRAKMHGRRAMLEPLRITFEAVEPVDWQEIRRQSAGRSDLNFLVESLGLSLSGACYPLPSREGRHALMAVHSRLPEPDWQEFRRLYDRDLSSIAARFHGKMLRGFVTVERKHSPSERLTPREQETLVWVAAGKSYWETAKILGITERTVRFFMSNARKKLNVVTNTQAVAEAAWRGLIAPASPPETSVHTSEEQ</sequence>
<gene>
    <name evidence="5" type="ORF">FE840_014865</name>
</gene>